<proteinExistence type="predicted"/>
<protein>
    <submittedName>
        <fullName evidence="2">Uncharacterized protein</fullName>
    </submittedName>
</protein>
<dbReference type="AlphaFoldDB" id="A0A2Z7BQM2"/>
<organism evidence="2 3">
    <name type="scientific">Dorcoceras hygrometricum</name>
    <dbReference type="NCBI Taxonomy" id="472368"/>
    <lineage>
        <taxon>Eukaryota</taxon>
        <taxon>Viridiplantae</taxon>
        <taxon>Streptophyta</taxon>
        <taxon>Embryophyta</taxon>
        <taxon>Tracheophyta</taxon>
        <taxon>Spermatophyta</taxon>
        <taxon>Magnoliopsida</taxon>
        <taxon>eudicotyledons</taxon>
        <taxon>Gunneridae</taxon>
        <taxon>Pentapetalae</taxon>
        <taxon>asterids</taxon>
        <taxon>lamiids</taxon>
        <taxon>Lamiales</taxon>
        <taxon>Gesneriaceae</taxon>
        <taxon>Didymocarpoideae</taxon>
        <taxon>Trichosporeae</taxon>
        <taxon>Loxocarpinae</taxon>
        <taxon>Dorcoceras</taxon>
    </lineage>
</organism>
<keyword evidence="3" id="KW-1185">Reference proteome</keyword>
<sequence>MSQDPAEQQCMDIGKPLAWTVPSLADLVLLVIRIFCFLQRSCTLWIANLLCWHIYFLLDF</sequence>
<keyword evidence="1" id="KW-0812">Transmembrane</keyword>
<keyword evidence="1" id="KW-0472">Membrane</keyword>
<feature type="transmembrane region" description="Helical" evidence="1">
    <location>
        <begin position="17"/>
        <end position="35"/>
    </location>
</feature>
<evidence type="ECO:0000313" key="3">
    <source>
        <dbReference type="Proteomes" id="UP000250235"/>
    </source>
</evidence>
<name>A0A2Z7BQM2_9LAMI</name>
<keyword evidence="1" id="KW-1133">Transmembrane helix</keyword>
<dbReference type="Proteomes" id="UP000250235">
    <property type="component" value="Unassembled WGS sequence"/>
</dbReference>
<reference evidence="2 3" key="1">
    <citation type="journal article" date="2015" name="Proc. Natl. Acad. Sci. U.S.A.">
        <title>The resurrection genome of Boea hygrometrica: A blueprint for survival of dehydration.</title>
        <authorList>
            <person name="Xiao L."/>
            <person name="Yang G."/>
            <person name="Zhang L."/>
            <person name="Yang X."/>
            <person name="Zhao S."/>
            <person name="Ji Z."/>
            <person name="Zhou Q."/>
            <person name="Hu M."/>
            <person name="Wang Y."/>
            <person name="Chen M."/>
            <person name="Xu Y."/>
            <person name="Jin H."/>
            <person name="Xiao X."/>
            <person name="Hu G."/>
            <person name="Bao F."/>
            <person name="Hu Y."/>
            <person name="Wan P."/>
            <person name="Li L."/>
            <person name="Deng X."/>
            <person name="Kuang T."/>
            <person name="Xiang C."/>
            <person name="Zhu J.K."/>
            <person name="Oliver M.J."/>
            <person name="He Y."/>
        </authorList>
    </citation>
    <scope>NUCLEOTIDE SEQUENCE [LARGE SCALE GENOMIC DNA]</scope>
    <source>
        <strain evidence="3">cv. XS01</strain>
    </source>
</reference>
<accession>A0A2Z7BQM2</accession>
<evidence type="ECO:0000313" key="2">
    <source>
        <dbReference type="EMBL" id="KZV34226.1"/>
    </source>
</evidence>
<dbReference type="EMBL" id="KV005131">
    <property type="protein sequence ID" value="KZV34226.1"/>
    <property type="molecule type" value="Genomic_DNA"/>
</dbReference>
<evidence type="ECO:0000256" key="1">
    <source>
        <dbReference type="SAM" id="Phobius"/>
    </source>
</evidence>
<gene>
    <name evidence="2" type="ORF">F511_21711</name>
</gene>